<sequence length="522" mass="59139">MGQGLELAVGICKTTAEIVAEFAPVPGLFAAVEVLVVIVELCENVTTNRHEARHLRNRCYNLLESTKEHEVRVPNSLRHAFQNIQDCLVDVQTRMAGWAQLKRTMAFIRQHEIKQDIARCHEAISDCFSRFHLVSSIETNRWQEDFEANYKEDQQEILAFLADIENGQKMIHDMVGEQKSMMQELMLYMQNELGQHKTRGDNLHSGLSSNLYQIQSGCNEILPDLHLKHGEVERIGTFPVNGTAAMDIYEGLYLKSQKVAIKVVRAVNSNEKSKRRFLREVAIWAEIWKVDKGKHVLPFLGFCQEDGPFPYMVSPWKSNGNAMEYVRRFDTSVNYPKMVSSDFAEADTLDSNHILQITNIARGVRVLHSMKPAVVHGDLKAENIVIDEMGNPLIADFGLSQVVEDITGVPFTQSRGVSDSYRWFAPEVCVGEGALSLSADIYAFSMTALELFTHQQPYANIKHTTEVVIKRSMGFFPPRPTDERVLRRGLDDRIWALMNSCWNADALRRPNINVVLAALESA</sequence>
<dbReference type="InterPro" id="IPR059179">
    <property type="entry name" value="MLKL-like_MCAfunc"/>
</dbReference>
<dbReference type="Proteomes" id="UP001383192">
    <property type="component" value="Unassembled WGS sequence"/>
</dbReference>
<dbReference type="PROSITE" id="PS00108">
    <property type="entry name" value="PROTEIN_KINASE_ST"/>
    <property type="match status" value="1"/>
</dbReference>
<dbReference type="InterPro" id="IPR051681">
    <property type="entry name" value="Ser/Thr_Kinases-Pseudokinases"/>
</dbReference>
<reference evidence="2 3" key="1">
    <citation type="submission" date="2024-01" db="EMBL/GenBank/DDBJ databases">
        <title>A draft genome for a cacao thread blight-causing isolate of Paramarasmius palmivorus.</title>
        <authorList>
            <person name="Baruah I.K."/>
            <person name="Bukari Y."/>
            <person name="Amoako-Attah I."/>
            <person name="Meinhardt L.W."/>
            <person name="Bailey B.A."/>
            <person name="Cohen S.P."/>
        </authorList>
    </citation>
    <scope>NUCLEOTIDE SEQUENCE [LARGE SCALE GENOMIC DNA]</scope>
    <source>
        <strain evidence="2 3">GH-12</strain>
    </source>
</reference>
<dbReference type="PANTHER" id="PTHR44329">
    <property type="entry name" value="SERINE/THREONINE-PROTEIN KINASE TNNI3K-RELATED"/>
    <property type="match status" value="1"/>
</dbReference>
<comment type="caution">
    <text evidence="2">The sequence shown here is derived from an EMBL/GenBank/DDBJ whole genome shotgun (WGS) entry which is preliminary data.</text>
</comment>
<accession>A0AAW0E8D0</accession>
<dbReference type="AlphaFoldDB" id="A0AAW0E8D0"/>
<dbReference type="SUPFAM" id="SSF56112">
    <property type="entry name" value="Protein kinase-like (PK-like)"/>
    <property type="match status" value="1"/>
</dbReference>
<dbReference type="SMART" id="SM00220">
    <property type="entry name" value="S_TKc"/>
    <property type="match status" value="1"/>
</dbReference>
<dbReference type="InterPro" id="IPR011009">
    <property type="entry name" value="Kinase-like_dom_sf"/>
</dbReference>
<dbReference type="GO" id="GO:0007166">
    <property type="term" value="P:cell surface receptor signaling pathway"/>
    <property type="evidence" value="ECO:0007669"/>
    <property type="project" value="InterPro"/>
</dbReference>
<feature type="domain" description="Protein kinase" evidence="1">
    <location>
        <begin position="197"/>
        <end position="522"/>
    </location>
</feature>
<dbReference type="InterPro" id="IPR036537">
    <property type="entry name" value="Adaptor_Cbl_N_dom_sf"/>
</dbReference>
<protein>
    <recommendedName>
        <fullName evidence="1">Protein kinase domain-containing protein</fullName>
    </recommendedName>
</protein>
<dbReference type="EMBL" id="JAYKXP010000003">
    <property type="protein sequence ID" value="KAK7060289.1"/>
    <property type="molecule type" value="Genomic_DNA"/>
</dbReference>
<proteinExistence type="predicted"/>
<keyword evidence="3" id="KW-1185">Reference proteome</keyword>
<dbReference type="GO" id="GO:0004674">
    <property type="term" value="F:protein serine/threonine kinase activity"/>
    <property type="evidence" value="ECO:0007669"/>
    <property type="project" value="TreeGrafter"/>
</dbReference>
<evidence type="ECO:0000313" key="2">
    <source>
        <dbReference type="EMBL" id="KAK7060289.1"/>
    </source>
</evidence>
<dbReference type="Gene3D" id="1.20.930.20">
    <property type="entry name" value="Adaptor protein Cbl, N-terminal domain"/>
    <property type="match status" value="1"/>
</dbReference>
<dbReference type="InterPro" id="IPR001245">
    <property type="entry name" value="Ser-Thr/Tyr_kinase_cat_dom"/>
</dbReference>
<organism evidence="2 3">
    <name type="scientific">Paramarasmius palmivorus</name>
    <dbReference type="NCBI Taxonomy" id="297713"/>
    <lineage>
        <taxon>Eukaryota</taxon>
        <taxon>Fungi</taxon>
        <taxon>Dikarya</taxon>
        <taxon>Basidiomycota</taxon>
        <taxon>Agaricomycotina</taxon>
        <taxon>Agaricomycetes</taxon>
        <taxon>Agaricomycetidae</taxon>
        <taxon>Agaricales</taxon>
        <taxon>Marasmiineae</taxon>
        <taxon>Marasmiaceae</taxon>
        <taxon>Paramarasmius</taxon>
    </lineage>
</organism>
<dbReference type="Gene3D" id="1.10.510.10">
    <property type="entry name" value="Transferase(Phosphotransferase) domain 1"/>
    <property type="match status" value="1"/>
</dbReference>
<dbReference type="PROSITE" id="PS50011">
    <property type="entry name" value="PROTEIN_KINASE_DOM"/>
    <property type="match status" value="1"/>
</dbReference>
<dbReference type="InterPro" id="IPR008271">
    <property type="entry name" value="Ser/Thr_kinase_AS"/>
</dbReference>
<evidence type="ECO:0000259" key="1">
    <source>
        <dbReference type="PROSITE" id="PS50011"/>
    </source>
</evidence>
<evidence type="ECO:0000313" key="3">
    <source>
        <dbReference type="Proteomes" id="UP001383192"/>
    </source>
</evidence>
<name>A0AAW0E8D0_9AGAR</name>
<dbReference type="CDD" id="cd21037">
    <property type="entry name" value="MLKL_NTD"/>
    <property type="match status" value="1"/>
</dbReference>
<dbReference type="InterPro" id="IPR000719">
    <property type="entry name" value="Prot_kinase_dom"/>
</dbReference>
<gene>
    <name evidence="2" type="ORF">VNI00_001054</name>
</gene>
<dbReference type="Pfam" id="PF07714">
    <property type="entry name" value="PK_Tyr_Ser-Thr"/>
    <property type="match status" value="1"/>
</dbReference>
<dbReference type="GO" id="GO:0005524">
    <property type="term" value="F:ATP binding"/>
    <property type="evidence" value="ECO:0007669"/>
    <property type="project" value="InterPro"/>
</dbReference>